<dbReference type="PANTHER" id="PTHR23076">
    <property type="entry name" value="METALLOPROTEASE M41 FTSH"/>
    <property type="match status" value="1"/>
</dbReference>
<dbReference type="InterPro" id="IPR036291">
    <property type="entry name" value="NAD(P)-bd_dom_sf"/>
</dbReference>
<evidence type="ECO:0000313" key="17">
    <source>
        <dbReference type="Proteomes" id="UP000014074"/>
    </source>
</evidence>
<dbReference type="InterPro" id="IPR041569">
    <property type="entry name" value="AAA_lid_3"/>
</dbReference>
<keyword evidence="7" id="KW-0547">Nucleotide-binding</keyword>
<dbReference type="InterPro" id="IPR003593">
    <property type="entry name" value="AAA+_ATPase"/>
</dbReference>
<dbReference type="CDD" id="cd19501">
    <property type="entry name" value="RecA-like_FtsH"/>
    <property type="match status" value="1"/>
</dbReference>
<feature type="transmembrane region" description="Helical" evidence="14">
    <location>
        <begin position="214"/>
        <end position="233"/>
    </location>
</feature>
<dbReference type="GO" id="GO:0033619">
    <property type="term" value="P:membrane protein proteolysis"/>
    <property type="evidence" value="ECO:0007669"/>
    <property type="project" value="EnsemblFungi"/>
</dbReference>
<dbReference type="eggNOG" id="KOG0734">
    <property type="taxonomic scope" value="Eukaryota"/>
</dbReference>
<dbReference type="CDD" id="cd05233">
    <property type="entry name" value="SDR_c"/>
    <property type="match status" value="1"/>
</dbReference>
<evidence type="ECO:0000256" key="3">
    <source>
        <dbReference type="ARBA" id="ARBA00010044"/>
    </source>
</evidence>
<dbReference type="Gene3D" id="1.20.58.760">
    <property type="entry name" value="Peptidase M41"/>
    <property type="match status" value="1"/>
</dbReference>
<keyword evidence="11" id="KW-0482">Metalloprotease</keyword>
<feature type="domain" description="AAA+ ATPase" evidence="15">
    <location>
        <begin position="292"/>
        <end position="428"/>
    </location>
</feature>
<dbReference type="EMBL" id="KB932817">
    <property type="protein sequence ID" value="EOO03564.1"/>
    <property type="molecule type" value="Genomic_DNA"/>
</dbReference>
<feature type="region of interest" description="Disordered" evidence="13">
    <location>
        <begin position="64"/>
        <end position="90"/>
    </location>
</feature>
<evidence type="ECO:0000313" key="16">
    <source>
        <dbReference type="EMBL" id="EOO03564.1"/>
    </source>
</evidence>
<dbReference type="Pfam" id="PF00106">
    <property type="entry name" value="adh_short"/>
    <property type="match status" value="1"/>
</dbReference>
<dbReference type="KEGG" id="tmn:UCRPA7_871"/>
<dbReference type="OrthoDB" id="1413014at2759"/>
<dbReference type="GO" id="GO:0005524">
    <property type="term" value="F:ATP binding"/>
    <property type="evidence" value="ECO:0007669"/>
    <property type="project" value="UniProtKB-KW"/>
</dbReference>
<dbReference type="FunFam" id="3.40.50.300:FF:000175">
    <property type="entry name" value="ATP-dependent zinc metalloprotease FTSH 4"/>
    <property type="match status" value="1"/>
</dbReference>
<evidence type="ECO:0000256" key="14">
    <source>
        <dbReference type="SAM" id="Phobius"/>
    </source>
</evidence>
<dbReference type="Gene3D" id="1.10.8.60">
    <property type="match status" value="1"/>
</dbReference>
<dbReference type="eggNOG" id="KOG0725">
    <property type="taxonomic scope" value="Eukaryota"/>
</dbReference>
<keyword evidence="10" id="KW-0067">ATP-binding</keyword>
<dbReference type="GO" id="GO:0141164">
    <property type="term" value="P:mitochondrial protein quality control"/>
    <property type="evidence" value="ECO:0007669"/>
    <property type="project" value="EnsemblFungi"/>
</dbReference>
<organism evidence="16 17">
    <name type="scientific">Phaeoacremonium minimum (strain UCR-PA7)</name>
    <name type="common">Esca disease fungus</name>
    <name type="synonym">Togninia minima</name>
    <dbReference type="NCBI Taxonomy" id="1286976"/>
    <lineage>
        <taxon>Eukaryota</taxon>
        <taxon>Fungi</taxon>
        <taxon>Dikarya</taxon>
        <taxon>Ascomycota</taxon>
        <taxon>Pezizomycotina</taxon>
        <taxon>Sordariomycetes</taxon>
        <taxon>Sordariomycetidae</taxon>
        <taxon>Togniniales</taxon>
        <taxon>Togniniaceae</taxon>
        <taxon>Phaeoacremonium</taxon>
    </lineage>
</organism>
<keyword evidence="6" id="KW-0479">Metal-binding</keyword>
<accession>R8BW80</accession>
<comment type="cofactor">
    <cofactor evidence="1">
        <name>Zn(2+)</name>
        <dbReference type="ChEBI" id="CHEBI:29105"/>
    </cofactor>
</comment>
<dbReference type="SUPFAM" id="SSF52540">
    <property type="entry name" value="P-loop containing nucleoside triphosphate hydrolases"/>
    <property type="match status" value="1"/>
</dbReference>
<keyword evidence="14" id="KW-0812">Transmembrane</keyword>
<keyword evidence="14" id="KW-1133">Transmembrane helix</keyword>
<comment type="similarity">
    <text evidence="3">In the C-terminal section; belongs to the peptidase M41 family.</text>
</comment>
<dbReference type="RefSeq" id="XP_007911653.1">
    <property type="nucleotide sequence ID" value="XM_007913462.1"/>
</dbReference>
<keyword evidence="9" id="KW-0862">Zinc</keyword>
<dbReference type="Gene3D" id="3.40.50.300">
    <property type="entry name" value="P-loop containing nucleotide triphosphate hydrolases"/>
    <property type="match status" value="1"/>
</dbReference>
<sequence>MSSCAGHSSSNYRLVAIDSKHSLSALEKLKLFRPCASSALEEDRTPTLVGEAFTVATTTLRAPSSRIHASGPDVVTTRSREAAANRNPSSASAQNAYYQALLKANMPALVVERYQSGRFARNDAIDEAYHRALLSMNSGGDVAATGAGENNLANHPSGLTPTQLQAVSQALAAQSKGSNIAIAKGTQGTGTKDGPIHVVVDESIGGVFFRWIKFVLWFCLFTYLSLVVVTMMIDGLNTFKRTGGRQDSEVKPENQTTRFSDVHGCDEAKEELQELVEFLRNPDKFSTLGGKLPKGILLVGPPGTGKTLLARAVAGEAGVPFFYMSGSEFDEVYVGVGAKRVRDLFTSAKSKSPAIIFIDELDAIGGRRNARDAAYVKQTLNQLLTELDGFEQNSGVIIIAATNFPQLLDKALTRPGRFDRHVQVDLPDARGRLAILQHHAKKIKMATGIDLQAIAQTTPGLSGAELENIVNQAAVHASRSKAESVTVKDFDWARDKVLMGAERRSMVISPKEKEMTAYHEAGHALVSYFAKVQPRKLYKVTVLPRGGSLGHTSQLPDMDRYSQSAQDFLAMIEVSLGGKVAEEIVYGSDMVTSGVSSDLQNATAIAYQMVAAFGMSSKLGPMEYQRMYEQLSSETRAQVESEVQRTLTEAYERTRQLLLARRSGCLPYVSHFLPGCAVCVFSHFSSKMADKAKERLHAIGKQLAPATVEDGTYEGIPRIKQVAAASGGPRVQGKVVIITGANSLLGIGRASAHQFAQNGAKAVYICDYDDEYLGFHEREIKSLYPDVNVHTRKFDAADEKAVKAVIDDAVQQYGRLDVFFANAGIIGPHSVFTDVDEEDFMQVLRVNTLG</sequence>
<gene>
    <name evidence="16" type="ORF">UCRPA7_871</name>
</gene>
<dbReference type="GO" id="GO:0006457">
    <property type="term" value="P:protein folding"/>
    <property type="evidence" value="ECO:0007669"/>
    <property type="project" value="EnsemblFungi"/>
</dbReference>
<dbReference type="FunFam" id="1.10.8.60:FF:000001">
    <property type="entry name" value="ATP-dependent zinc metalloprotease FtsH"/>
    <property type="match status" value="1"/>
</dbReference>
<evidence type="ECO:0000256" key="8">
    <source>
        <dbReference type="ARBA" id="ARBA00022801"/>
    </source>
</evidence>
<dbReference type="GO" id="GO:0016887">
    <property type="term" value="F:ATP hydrolysis activity"/>
    <property type="evidence" value="ECO:0007669"/>
    <property type="project" value="InterPro"/>
</dbReference>
<dbReference type="GO" id="GO:0045041">
    <property type="term" value="P:protein import into mitochondrial intermembrane space"/>
    <property type="evidence" value="ECO:0007669"/>
    <property type="project" value="EnsemblFungi"/>
</dbReference>
<dbReference type="GO" id="GO:0046872">
    <property type="term" value="F:metal ion binding"/>
    <property type="evidence" value="ECO:0007669"/>
    <property type="project" value="UniProtKB-KW"/>
</dbReference>
<dbReference type="SUPFAM" id="SSF140990">
    <property type="entry name" value="FtsH protease domain-like"/>
    <property type="match status" value="1"/>
</dbReference>
<dbReference type="Pfam" id="PF21232">
    <property type="entry name" value="Yme1-like_N"/>
    <property type="match status" value="1"/>
</dbReference>
<dbReference type="InterPro" id="IPR003960">
    <property type="entry name" value="ATPase_AAA_CS"/>
</dbReference>
<keyword evidence="5 16" id="KW-0645">Protease</keyword>
<dbReference type="GO" id="GO:0007005">
    <property type="term" value="P:mitochondrion organization"/>
    <property type="evidence" value="ECO:0007669"/>
    <property type="project" value="TreeGrafter"/>
</dbReference>
<dbReference type="InterPro" id="IPR005936">
    <property type="entry name" value="FtsH"/>
</dbReference>
<dbReference type="Pfam" id="PF00004">
    <property type="entry name" value="AAA"/>
    <property type="match status" value="1"/>
</dbReference>
<evidence type="ECO:0000256" key="2">
    <source>
        <dbReference type="ARBA" id="ARBA00004370"/>
    </source>
</evidence>
<dbReference type="Pfam" id="PF01434">
    <property type="entry name" value="Peptidase_M41"/>
    <property type="match status" value="1"/>
</dbReference>
<evidence type="ECO:0000256" key="5">
    <source>
        <dbReference type="ARBA" id="ARBA00022670"/>
    </source>
</evidence>
<dbReference type="GeneID" id="19329588"/>
<proteinExistence type="inferred from homology"/>
<evidence type="ECO:0000256" key="1">
    <source>
        <dbReference type="ARBA" id="ARBA00001947"/>
    </source>
</evidence>
<dbReference type="PANTHER" id="PTHR23076:SF97">
    <property type="entry name" value="ATP-DEPENDENT ZINC METALLOPROTEASE YME1L1"/>
    <property type="match status" value="1"/>
</dbReference>
<comment type="subcellular location">
    <subcellularLocation>
        <location evidence="2">Membrane</location>
    </subcellularLocation>
</comment>
<evidence type="ECO:0000256" key="4">
    <source>
        <dbReference type="ARBA" id="ARBA00010550"/>
    </source>
</evidence>
<dbReference type="SMART" id="SM00382">
    <property type="entry name" value="AAA"/>
    <property type="match status" value="1"/>
</dbReference>
<dbReference type="GO" id="GO:0030150">
    <property type="term" value="P:protein import into mitochondrial matrix"/>
    <property type="evidence" value="ECO:0007669"/>
    <property type="project" value="EnsemblFungi"/>
</dbReference>
<evidence type="ECO:0000259" key="15">
    <source>
        <dbReference type="SMART" id="SM00382"/>
    </source>
</evidence>
<dbReference type="Proteomes" id="UP000014074">
    <property type="component" value="Unassembled WGS sequence"/>
</dbReference>
<dbReference type="AlphaFoldDB" id="R8BW80"/>
<comment type="similarity">
    <text evidence="4">In the N-terminal section; belongs to the AAA ATPase family.</text>
</comment>
<dbReference type="SUPFAM" id="SSF51735">
    <property type="entry name" value="NAD(P)-binding Rossmann-fold domains"/>
    <property type="match status" value="1"/>
</dbReference>
<keyword evidence="17" id="KW-1185">Reference proteome</keyword>
<evidence type="ECO:0000256" key="7">
    <source>
        <dbReference type="ARBA" id="ARBA00022741"/>
    </source>
</evidence>
<evidence type="ECO:0000256" key="9">
    <source>
        <dbReference type="ARBA" id="ARBA00022833"/>
    </source>
</evidence>
<evidence type="ECO:0000256" key="11">
    <source>
        <dbReference type="ARBA" id="ARBA00023049"/>
    </source>
</evidence>
<dbReference type="HOGENOM" id="CLU_335610_0_0_1"/>
<evidence type="ECO:0000256" key="13">
    <source>
        <dbReference type="SAM" id="MobiDB-lite"/>
    </source>
</evidence>
<dbReference type="GO" id="GO:0031942">
    <property type="term" value="C:i-AAA complex"/>
    <property type="evidence" value="ECO:0007669"/>
    <property type="project" value="EnsemblFungi"/>
</dbReference>
<dbReference type="InterPro" id="IPR037219">
    <property type="entry name" value="Peptidase_M41-like"/>
</dbReference>
<dbReference type="GO" id="GO:0004222">
    <property type="term" value="F:metalloendopeptidase activity"/>
    <property type="evidence" value="ECO:0007669"/>
    <property type="project" value="InterPro"/>
</dbReference>
<dbReference type="InterPro" id="IPR048438">
    <property type="entry name" value="Yme1-like_N"/>
</dbReference>
<reference evidence="17" key="1">
    <citation type="journal article" date="2013" name="Genome Announc.">
        <title>Draft genome sequence of the ascomycete Phaeoacremonium aleophilum strain UCR-PA7, a causal agent of the esca disease complex in grapevines.</title>
        <authorList>
            <person name="Blanco-Ulate B."/>
            <person name="Rolshausen P."/>
            <person name="Cantu D."/>
        </authorList>
    </citation>
    <scope>NUCLEOTIDE SEQUENCE [LARGE SCALE GENOMIC DNA]</scope>
    <source>
        <strain evidence="17">UCR-PA7</strain>
    </source>
</reference>
<dbReference type="Pfam" id="PF17862">
    <property type="entry name" value="AAA_lid_3"/>
    <property type="match status" value="1"/>
</dbReference>
<dbReference type="InterPro" id="IPR003959">
    <property type="entry name" value="ATPase_AAA_core"/>
</dbReference>
<dbReference type="Gene3D" id="3.40.50.720">
    <property type="entry name" value="NAD(P)-binding Rossmann-like Domain"/>
    <property type="match status" value="1"/>
</dbReference>
<dbReference type="InterPro" id="IPR000642">
    <property type="entry name" value="Peptidase_M41"/>
</dbReference>
<name>R8BW80_PHAM7</name>
<dbReference type="InterPro" id="IPR027417">
    <property type="entry name" value="P-loop_NTPase"/>
</dbReference>
<keyword evidence="12 14" id="KW-0472">Membrane</keyword>
<dbReference type="PROSITE" id="PS00674">
    <property type="entry name" value="AAA"/>
    <property type="match status" value="1"/>
</dbReference>
<keyword evidence="8" id="KW-0378">Hydrolase</keyword>
<evidence type="ECO:0000256" key="10">
    <source>
        <dbReference type="ARBA" id="ARBA00022840"/>
    </source>
</evidence>
<protein>
    <submittedName>
        <fullName evidence="16">Putative intermembrane space aaa protease iap-1 protein</fullName>
    </submittedName>
</protein>
<dbReference type="HAMAP" id="MF_01458">
    <property type="entry name" value="FtsH"/>
    <property type="match status" value="1"/>
</dbReference>
<evidence type="ECO:0000256" key="6">
    <source>
        <dbReference type="ARBA" id="ARBA00022723"/>
    </source>
</evidence>
<dbReference type="InterPro" id="IPR002347">
    <property type="entry name" value="SDR_fam"/>
</dbReference>
<evidence type="ECO:0000256" key="12">
    <source>
        <dbReference type="ARBA" id="ARBA00023136"/>
    </source>
</evidence>
<dbReference type="GO" id="GO:0004176">
    <property type="term" value="F:ATP-dependent peptidase activity"/>
    <property type="evidence" value="ECO:0007669"/>
    <property type="project" value="EnsemblFungi"/>
</dbReference>